<gene>
    <name evidence="2" type="ORF">CY0110_19262</name>
</gene>
<accession>A3IJI4</accession>
<proteinExistence type="predicted"/>
<name>A3IJI4_9CHRO</name>
<comment type="caution">
    <text evidence="2">The sequence shown here is derived from an EMBL/GenBank/DDBJ whole genome shotgun (WGS) entry which is preliminary data.</text>
</comment>
<reference evidence="2 3" key="1">
    <citation type="submission" date="2007-03" db="EMBL/GenBank/DDBJ databases">
        <authorList>
            <person name="Stal L."/>
            <person name="Ferriera S."/>
            <person name="Johnson J."/>
            <person name="Kravitz S."/>
            <person name="Beeson K."/>
            <person name="Sutton G."/>
            <person name="Rogers Y.-H."/>
            <person name="Friedman R."/>
            <person name="Frazier M."/>
            <person name="Venter J.C."/>
        </authorList>
    </citation>
    <scope>NUCLEOTIDE SEQUENCE [LARGE SCALE GENOMIC DNA]</scope>
    <source>
        <strain evidence="2 3">CCY0110</strain>
    </source>
</reference>
<protein>
    <submittedName>
        <fullName evidence="2">Uncharacterized protein</fullName>
    </submittedName>
</protein>
<feature type="region of interest" description="Disordered" evidence="1">
    <location>
        <begin position="1"/>
        <end position="20"/>
    </location>
</feature>
<evidence type="ECO:0000313" key="3">
    <source>
        <dbReference type="Proteomes" id="UP000003781"/>
    </source>
</evidence>
<sequence>MPLPVPNPQPTSPQIPRIPW</sequence>
<dbReference type="EMBL" id="AAXW01000002">
    <property type="protein sequence ID" value="EAZ93966.1"/>
    <property type="molecule type" value="Genomic_DNA"/>
</dbReference>
<evidence type="ECO:0000256" key="1">
    <source>
        <dbReference type="SAM" id="MobiDB-lite"/>
    </source>
</evidence>
<organism evidence="2 3">
    <name type="scientific">Crocosphaera chwakensis CCY0110</name>
    <dbReference type="NCBI Taxonomy" id="391612"/>
    <lineage>
        <taxon>Bacteria</taxon>
        <taxon>Bacillati</taxon>
        <taxon>Cyanobacteriota</taxon>
        <taxon>Cyanophyceae</taxon>
        <taxon>Oscillatoriophycideae</taxon>
        <taxon>Chroococcales</taxon>
        <taxon>Aphanothecaceae</taxon>
        <taxon>Crocosphaera</taxon>
        <taxon>Crocosphaera chwakensis</taxon>
    </lineage>
</organism>
<dbReference type="AlphaFoldDB" id="A3IJI4"/>
<keyword evidence="3" id="KW-1185">Reference proteome</keyword>
<dbReference type="Proteomes" id="UP000003781">
    <property type="component" value="Unassembled WGS sequence"/>
</dbReference>
<evidence type="ECO:0000313" key="2">
    <source>
        <dbReference type="EMBL" id="EAZ93966.1"/>
    </source>
</evidence>